<dbReference type="GO" id="GO:0030688">
    <property type="term" value="C:preribosome, small subunit precursor"/>
    <property type="evidence" value="ECO:0007669"/>
    <property type="project" value="InterPro"/>
</dbReference>
<evidence type="ECO:0000256" key="4">
    <source>
        <dbReference type="ARBA" id="ARBA00023242"/>
    </source>
</evidence>
<gene>
    <name evidence="6" type="primary">C47E12.7</name>
    <name evidence="6" type="ORF">T05_1276</name>
</gene>
<feature type="region of interest" description="Disordered" evidence="5">
    <location>
        <begin position="1"/>
        <end position="23"/>
    </location>
</feature>
<dbReference type="GO" id="GO:0005634">
    <property type="term" value="C:nucleus"/>
    <property type="evidence" value="ECO:0007669"/>
    <property type="project" value="UniProtKB-SubCell"/>
</dbReference>
<evidence type="ECO:0000256" key="3">
    <source>
        <dbReference type="ARBA" id="ARBA00022552"/>
    </source>
</evidence>
<comment type="similarity">
    <text evidence="2">Belongs to the RRP1 family.</text>
</comment>
<dbReference type="AlphaFoldDB" id="A0A0V0TZL9"/>
<organism evidence="6 7">
    <name type="scientific">Trichinella murrelli</name>
    <dbReference type="NCBI Taxonomy" id="144512"/>
    <lineage>
        <taxon>Eukaryota</taxon>
        <taxon>Metazoa</taxon>
        <taxon>Ecdysozoa</taxon>
        <taxon>Nematoda</taxon>
        <taxon>Enoplea</taxon>
        <taxon>Dorylaimia</taxon>
        <taxon>Trichinellida</taxon>
        <taxon>Trichinellidae</taxon>
        <taxon>Trichinella</taxon>
    </lineage>
</organism>
<sequence length="888" mass="103579">LPVSLFAGMQNSPKSQVPDSDSARSIDILETQRNDNTETVQNYSNPDIPEDTEQLCNYDDNRLGDTVYSRRFIHKLLFRLCEEAECEHTEDIEEMDKEFEKHLSDLWDMSTNEEVVNYLMEFDVLKLFSFVFESTNKPRLTEMLVGIMANMVCSAHRYAGYLSTNRNLWYLTIVTMLKCRDAATLLQVLRFIRNFREYGMMTEMWIEEMMAMNFWDDFNFILLNCTNVDLRDEVARVLYYLTDDSETVCMYLGERENFFKNFSEIITSLLDRQLSMAVWLLAGVLHNFTTFPSGSAMLKKIAREICECCFTMLKIFTNRWSDQFLSDDEIIGLLHCFQVLDVVSEECVITSLEATYLKKVQPLLKQTLEGENNKLQHELPVQNPLSRVGSFVTPTELLAQSSLGNDAPVSTGGFLCADVSSVWLPPARFPFLPGSRFPGNIIAITRQQLRMDHHQFVTAGFQHQQQNTHYRNSPLILKHISAHVLLSLLLQLVSMEFPLPESFFAQKLASCQPKIRTRALLHLRSWITDRSRNKVFKETELSILWKGLYYAMWMQDKPLQQEELADNIGKLMECFSTVDEKLTFQLAFFTSISSEWHTIDKWRLNKFMMLTRRFLRSMLRFFDENDWEERIVDRVLEFLKLTVLNPSISAYPEGLKFHFASLYLDELDSLMSEKLDEQRSMRMLQPYVELLGKPISPIFFDTVISEVLEPILLDASQSLLRKNKAKGESQNLQSTGFKVNYKRLSDELFEVAACCGSKRRQRIYEFVKKFQLVSTECDPFDEEESSGVSDLDLDDVQKAAERLLKQERLVKESYKNISTEKEKESEQCPINREITKKKTLNSLNLLYERIVEKVNYDLMNWQLMKRASFVTFDDLLPQFKNNVKKYLS</sequence>
<dbReference type="InterPro" id="IPR010301">
    <property type="entry name" value="RRP1"/>
</dbReference>
<protein>
    <submittedName>
        <fullName evidence="6">Ribosomal RNA processing protein 1-like protein</fullName>
    </submittedName>
</protein>
<keyword evidence="3" id="KW-0698">rRNA processing</keyword>
<proteinExistence type="inferred from homology"/>
<keyword evidence="4" id="KW-0539">Nucleus</keyword>
<evidence type="ECO:0000256" key="2">
    <source>
        <dbReference type="ARBA" id="ARBA00006374"/>
    </source>
</evidence>
<comment type="caution">
    <text evidence="6">The sequence shown here is derived from an EMBL/GenBank/DDBJ whole genome shotgun (WGS) entry which is preliminary data.</text>
</comment>
<evidence type="ECO:0000313" key="6">
    <source>
        <dbReference type="EMBL" id="KRX44441.1"/>
    </source>
</evidence>
<evidence type="ECO:0000313" key="7">
    <source>
        <dbReference type="Proteomes" id="UP000055048"/>
    </source>
</evidence>
<reference evidence="6 7" key="1">
    <citation type="submission" date="2015-01" db="EMBL/GenBank/DDBJ databases">
        <title>Evolution of Trichinella species and genotypes.</title>
        <authorList>
            <person name="Korhonen P.K."/>
            <person name="Edoardo P."/>
            <person name="Giuseppe L.R."/>
            <person name="Gasser R.B."/>
        </authorList>
    </citation>
    <scope>NUCLEOTIDE SEQUENCE [LARGE SCALE GENOMIC DNA]</scope>
    <source>
        <strain evidence="6">ISS417</strain>
    </source>
</reference>
<feature type="non-terminal residue" evidence="6">
    <location>
        <position position="1"/>
    </location>
</feature>
<evidence type="ECO:0000256" key="1">
    <source>
        <dbReference type="ARBA" id="ARBA00004123"/>
    </source>
</evidence>
<dbReference type="OrthoDB" id="5915361at2759"/>
<comment type="subcellular location">
    <subcellularLocation>
        <location evidence="1">Nucleus</location>
    </subcellularLocation>
</comment>
<dbReference type="PANTHER" id="PTHR13026">
    <property type="entry name" value="NNP-1 PROTEIN NOVEL NUCLEAR PROTEIN 1 NOP52"/>
    <property type="match status" value="1"/>
</dbReference>
<feature type="non-terminal residue" evidence="6">
    <location>
        <position position="888"/>
    </location>
</feature>
<dbReference type="EMBL" id="JYDJ01000096">
    <property type="protein sequence ID" value="KRX44441.1"/>
    <property type="molecule type" value="Genomic_DNA"/>
</dbReference>
<dbReference type="GO" id="GO:0006364">
    <property type="term" value="P:rRNA processing"/>
    <property type="evidence" value="ECO:0007669"/>
    <property type="project" value="UniProtKB-KW"/>
</dbReference>
<dbReference type="InterPro" id="IPR016024">
    <property type="entry name" value="ARM-type_fold"/>
</dbReference>
<name>A0A0V0TZL9_9BILA</name>
<dbReference type="SUPFAM" id="SSF48371">
    <property type="entry name" value="ARM repeat"/>
    <property type="match status" value="1"/>
</dbReference>
<dbReference type="STRING" id="144512.A0A0V0TZL9"/>
<dbReference type="Proteomes" id="UP000055048">
    <property type="component" value="Unassembled WGS sequence"/>
</dbReference>
<accession>A0A0V0TZL9</accession>
<dbReference type="PANTHER" id="PTHR13026:SF0">
    <property type="entry name" value="RIBOSOMAL RNA PROCESSING 1B"/>
    <property type="match status" value="1"/>
</dbReference>
<keyword evidence="7" id="KW-1185">Reference proteome</keyword>
<dbReference type="Pfam" id="PF05997">
    <property type="entry name" value="Nop52"/>
    <property type="match status" value="1"/>
</dbReference>
<feature type="compositionally biased region" description="Polar residues" evidence="5">
    <location>
        <begin position="9"/>
        <end position="19"/>
    </location>
</feature>
<evidence type="ECO:0000256" key="5">
    <source>
        <dbReference type="SAM" id="MobiDB-lite"/>
    </source>
</evidence>